<gene>
    <name evidence="4" type="ORF">DH2020_023183</name>
</gene>
<comment type="caution">
    <text evidence="4">The sequence shown here is derived from an EMBL/GenBank/DDBJ whole genome shotgun (WGS) entry which is preliminary data.</text>
</comment>
<dbReference type="Proteomes" id="UP001318860">
    <property type="component" value="Unassembled WGS sequence"/>
</dbReference>
<evidence type="ECO:0000256" key="1">
    <source>
        <dbReference type="SAM" id="MobiDB-lite"/>
    </source>
</evidence>
<dbReference type="EMBL" id="JABTTQ020000013">
    <property type="protein sequence ID" value="KAK6142835.1"/>
    <property type="molecule type" value="Genomic_DNA"/>
</dbReference>
<feature type="region of interest" description="Disordered" evidence="1">
    <location>
        <begin position="499"/>
        <end position="538"/>
    </location>
</feature>
<protein>
    <submittedName>
        <fullName evidence="4">Uncharacterized protein</fullName>
    </submittedName>
</protein>
<dbReference type="InterPro" id="IPR056362">
    <property type="entry name" value="AtuA-like_ferredoxin_dom"/>
</dbReference>
<organism evidence="4 5">
    <name type="scientific">Rehmannia glutinosa</name>
    <name type="common">Chinese foxglove</name>
    <dbReference type="NCBI Taxonomy" id="99300"/>
    <lineage>
        <taxon>Eukaryota</taxon>
        <taxon>Viridiplantae</taxon>
        <taxon>Streptophyta</taxon>
        <taxon>Embryophyta</taxon>
        <taxon>Tracheophyta</taxon>
        <taxon>Spermatophyta</taxon>
        <taxon>Magnoliopsida</taxon>
        <taxon>eudicotyledons</taxon>
        <taxon>Gunneridae</taxon>
        <taxon>Pentapetalae</taxon>
        <taxon>asterids</taxon>
        <taxon>lamiids</taxon>
        <taxon>Lamiales</taxon>
        <taxon>Orobanchaceae</taxon>
        <taxon>Rehmannieae</taxon>
        <taxon>Rehmannia</taxon>
    </lineage>
</organism>
<evidence type="ECO:0000259" key="3">
    <source>
        <dbReference type="Pfam" id="PF23544"/>
    </source>
</evidence>
<dbReference type="PANTHER" id="PTHR47472">
    <property type="entry name" value="PROPIONYL-COA CARBOXYLASE"/>
    <property type="match status" value="1"/>
</dbReference>
<name>A0ABR0W6S1_REHGL</name>
<dbReference type="PANTHER" id="PTHR47472:SF1">
    <property type="entry name" value="DUF1446-DOMAIN-CONTAINING PROTEIN"/>
    <property type="match status" value="1"/>
</dbReference>
<dbReference type="InterPro" id="IPR010839">
    <property type="entry name" value="AtuA_N"/>
</dbReference>
<keyword evidence="5" id="KW-1185">Reference proteome</keyword>
<dbReference type="Pfam" id="PF07287">
    <property type="entry name" value="AtuA"/>
    <property type="match status" value="1"/>
</dbReference>
<reference evidence="4 5" key="1">
    <citation type="journal article" date="2021" name="Comput. Struct. Biotechnol. J.">
        <title>De novo genome assembly of the potent medicinal plant Rehmannia glutinosa using nanopore technology.</title>
        <authorList>
            <person name="Ma L."/>
            <person name="Dong C."/>
            <person name="Song C."/>
            <person name="Wang X."/>
            <person name="Zheng X."/>
            <person name="Niu Y."/>
            <person name="Chen S."/>
            <person name="Feng W."/>
        </authorList>
    </citation>
    <scope>NUCLEOTIDE SEQUENCE [LARGE SCALE GENOMIC DNA]</scope>
    <source>
        <strain evidence="4">DH-2019</strain>
    </source>
</reference>
<proteinExistence type="predicted"/>
<evidence type="ECO:0000313" key="5">
    <source>
        <dbReference type="Proteomes" id="UP001318860"/>
    </source>
</evidence>
<feature type="compositionally biased region" description="Polar residues" evidence="1">
    <location>
        <begin position="499"/>
        <end position="510"/>
    </location>
</feature>
<accession>A0ABR0W6S1</accession>
<evidence type="ECO:0000259" key="2">
    <source>
        <dbReference type="Pfam" id="PF07287"/>
    </source>
</evidence>
<feature type="domain" description="AtuA-like ferredoxin-fold" evidence="3">
    <location>
        <begin position="549"/>
        <end position="666"/>
    </location>
</feature>
<dbReference type="Pfam" id="PF23544">
    <property type="entry name" value="AtuA_ferredoxin"/>
    <property type="match status" value="1"/>
</dbReference>
<evidence type="ECO:0000313" key="4">
    <source>
        <dbReference type="EMBL" id="KAK6142835.1"/>
    </source>
</evidence>
<sequence>MAFGLEPMGSVPYSVYTASALAATMEDLGIETPETHDCVVKLRLNPQRRKEKVVIGCGAGFGGDRPIAALKLLRRVKELDYLVLECLAERTLAERYSAMKSGGKGYDSRISEWMQLLLPLAVERGVCIITNMGAKSPHGAREEVLQLASKLGINISVGLAYQSSVSEIGVENQLKYVDGDVSVYLGAAPIVECLERYRPDVIITSRVADASLFLGPMVFELGWNWDELQLLAQGSLAGHLLECGCQLTGGYYMHPGDKHRNMSFQNLLDLSLPFAEVAFDGTVCVAKAEGTGGVLNSSTCAEQLLYEVGDPGAYITPDLIVDFQDVTFQPLSDSKVLCSGAKPSPESVPQKLLLLRSKECGWKGWGEISYGGYGCTQRAKAAEFLVRAWMEELYPGTSKNIISYIIGLDSLKTMCIGNILSKPCEDIRLRIDGLFQKEEHAIQFTKEFTSLYTNGPAGGGGISSGWKKEIFLEKELVGREYVHWQVSVARNNIISSTDQNTSHVATNQNSARHESNSPSVPRETIHNSSKESLTTENQLSAAPAGQEICLYDVAHSRAGDKGNDLNFSIIPHYPPDIQRLKKIITPEWVKEVLSPLLNPSSFPDSNEIERRDTWADEHVKVEIYEVRGIHSLNVVVRNILDGGVNCSRRIDRHGKTISDVILCQQVLLPP</sequence>
<feature type="domain" description="Acyclic terpene utilisation N-terminal" evidence="2">
    <location>
        <begin position="53"/>
        <end position="486"/>
    </location>
</feature>